<dbReference type="GO" id="GO:0070382">
    <property type="term" value="C:exocytic vesicle"/>
    <property type="evidence" value="ECO:0007669"/>
    <property type="project" value="TreeGrafter"/>
</dbReference>
<keyword evidence="5" id="KW-1185">Reference proteome</keyword>
<keyword evidence="2" id="KW-1133">Transmembrane helix</keyword>
<dbReference type="SMART" id="SM00239">
    <property type="entry name" value="C2"/>
    <property type="match status" value="2"/>
</dbReference>
<feature type="transmembrane region" description="Helical" evidence="2">
    <location>
        <begin position="6"/>
        <end position="31"/>
    </location>
</feature>
<dbReference type="GO" id="GO:0030276">
    <property type="term" value="F:clathrin binding"/>
    <property type="evidence" value="ECO:0007669"/>
    <property type="project" value="TreeGrafter"/>
</dbReference>
<dbReference type="GO" id="GO:0000149">
    <property type="term" value="F:SNARE binding"/>
    <property type="evidence" value="ECO:0007669"/>
    <property type="project" value="TreeGrafter"/>
</dbReference>
<dbReference type="GO" id="GO:0005509">
    <property type="term" value="F:calcium ion binding"/>
    <property type="evidence" value="ECO:0007669"/>
    <property type="project" value="TreeGrafter"/>
</dbReference>
<evidence type="ECO:0000259" key="3">
    <source>
        <dbReference type="PROSITE" id="PS50004"/>
    </source>
</evidence>
<keyword evidence="2" id="KW-0812">Transmembrane</keyword>
<dbReference type="InterPro" id="IPR000008">
    <property type="entry name" value="C2_dom"/>
</dbReference>
<keyword evidence="2" id="KW-0472">Membrane</keyword>
<organism evidence="4 5">
    <name type="scientific">Desmophyllum pertusum</name>
    <dbReference type="NCBI Taxonomy" id="174260"/>
    <lineage>
        <taxon>Eukaryota</taxon>
        <taxon>Metazoa</taxon>
        <taxon>Cnidaria</taxon>
        <taxon>Anthozoa</taxon>
        <taxon>Hexacorallia</taxon>
        <taxon>Scleractinia</taxon>
        <taxon>Caryophylliina</taxon>
        <taxon>Caryophylliidae</taxon>
        <taxon>Desmophyllum</taxon>
    </lineage>
</organism>
<evidence type="ECO:0000313" key="4">
    <source>
        <dbReference type="EMBL" id="KAJ7385426.1"/>
    </source>
</evidence>
<dbReference type="GO" id="GO:0017156">
    <property type="term" value="P:calcium-ion regulated exocytosis"/>
    <property type="evidence" value="ECO:0007669"/>
    <property type="project" value="TreeGrafter"/>
</dbReference>
<gene>
    <name evidence="4" type="ORF">OS493_016510</name>
</gene>
<sequence length="516" mass="58093">MPGTLGIVLSASLAATVLAVFITVIVVKCYLNWKRQHKKDLRLAESAVQQLVLSSQPVDFFPLLIQDRLEEEEEDDLFDSPFMNGYISGTSSEDIRWKEPKIHPPLKRLDSASSVLDRYGQRVPVRSKPKSTKRGESMFFDDSDSCHTSADESLAQRCYSAGANSRPRANSMGLRTRSDSTNSLSRESLAGDSTLPDHMPHMRKSVVSTVDTNAPRPKIEKAKKHSSSEVSYAKKPTRKRSRVPQKDACGNVIFKLAYSKDQHTLELHLINATELPIRHGRLLDAFARLSLKTPSKRQRFQSKVLKKTCNPIFDEKFVFDRVYLSELQQAHLKIKLLDRFGVSRCEPIGEAMVDLCDETVMHGDNVIRELKERAGKKQCAGELLVSLCHEATSSHLKVSIVKLKGLPKSIKSPSVALELTHKDEILQKYQAKAKKKSLAFDEEFSFEVATNSSCTLENFGVQFTVFHHDFMRGNEVVGHVRVGMDAPLQSEVMHWKAVVLSPHKPITDWHKLHAPQ</sequence>
<dbReference type="EMBL" id="MU825881">
    <property type="protein sequence ID" value="KAJ7385426.1"/>
    <property type="molecule type" value="Genomic_DNA"/>
</dbReference>
<dbReference type="GO" id="GO:0005886">
    <property type="term" value="C:plasma membrane"/>
    <property type="evidence" value="ECO:0007669"/>
    <property type="project" value="TreeGrafter"/>
</dbReference>
<feature type="region of interest" description="Disordered" evidence="1">
    <location>
        <begin position="162"/>
        <end position="244"/>
    </location>
</feature>
<reference evidence="4" key="1">
    <citation type="submission" date="2023-01" db="EMBL/GenBank/DDBJ databases">
        <title>Genome assembly of the deep-sea coral Lophelia pertusa.</title>
        <authorList>
            <person name="Herrera S."/>
            <person name="Cordes E."/>
        </authorList>
    </citation>
    <scope>NUCLEOTIDE SEQUENCE</scope>
    <source>
        <strain evidence="4">USNM1676648</strain>
        <tissue evidence="4">Polyp</tissue>
    </source>
</reference>
<dbReference type="GO" id="GO:0001786">
    <property type="term" value="F:phosphatidylserine binding"/>
    <property type="evidence" value="ECO:0007669"/>
    <property type="project" value="TreeGrafter"/>
</dbReference>
<feature type="domain" description="C2" evidence="3">
    <location>
        <begin position="379"/>
        <end position="510"/>
    </location>
</feature>
<feature type="domain" description="C2" evidence="3">
    <location>
        <begin position="248"/>
        <end position="368"/>
    </location>
</feature>
<dbReference type="Proteomes" id="UP001163046">
    <property type="component" value="Unassembled WGS sequence"/>
</dbReference>
<evidence type="ECO:0000313" key="5">
    <source>
        <dbReference type="Proteomes" id="UP001163046"/>
    </source>
</evidence>
<comment type="caution">
    <text evidence="4">The sequence shown here is derived from an EMBL/GenBank/DDBJ whole genome shotgun (WGS) entry which is preliminary data.</text>
</comment>
<dbReference type="OrthoDB" id="5963699at2759"/>
<proteinExistence type="predicted"/>
<dbReference type="AlphaFoldDB" id="A0A9W9ZPB9"/>
<dbReference type="PANTHER" id="PTHR10024:SF348">
    <property type="entry name" value="SYNAPTOTAGMIN-17"/>
    <property type="match status" value="1"/>
</dbReference>
<evidence type="ECO:0000256" key="1">
    <source>
        <dbReference type="SAM" id="MobiDB-lite"/>
    </source>
</evidence>
<dbReference type="GO" id="GO:0005544">
    <property type="term" value="F:calcium-dependent phospholipid binding"/>
    <property type="evidence" value="ECO:0007669"/>
    <property type="project" value="TreeGrafter"/>
</dbReference>
<dbReference type="PANTHER" id="PTHR10024">
    <property type="entry name" value="SYNAPTOTAGMIN"/>
    <property type="match status" value="1"/>
</dbReference>
<name>A0A9W9ZPB9_9CNID</name>
<protein>
    <recommendedName>
        <fullName evidence="3">C2 domain-containing protein</fullName>
    </recommendedName>
</protein>
<dbReference type="InterPro" id="IPR035892">
    <property type="entry name" value="C2_domain_sf"/>
</dbReference>
<dbReference type="Gene3D" id="2.60.40.150">
    <property type="entry name" value="C2 domain"/>
    <property type="match status" value="2"/>
</dbReference>
<accession>A0A9W9ZPB9</accession>
<evidence type="ECO:0000256" key="2">
    <source>
        <dbReference type="SAM" id="Phobius"/>
    </source>
</evidence>
<dbReference type="SUPFAM" id="SSF49562">
    <property type="entry name" value="C2 domain (Calcium/lipid-binding domain, CaLB)"/>
    <property type="match status" value="2"/>
</dbReference>
<dbReference type="Pfam" id="PF00168">
    <property type="entry name" value="C2"/>
    <property type="match status" value="2"/>
</dbReference>
<dbReference type="PROSITE" id="PS50004">
    <property type="entry name" value="C2"/>
    <property type="match status" value="2"/>
</dbReference>